<evidence type="ECO:0000256" key="1">
    <source>
        <dbReference type="ARBA" id="ARBA00009249"/>
    </source>
</evidence>
<dbReference type="HAMAP" id="MF_00272">
    <property type="entry name" value="GcvH"/>
    <property type="match status" value="1"/>
</dbReference>
<dbReference type="PANTHER" id="PTHR11715:SF3">
    <property type="entry name" value="GLYCINE CLEAVAGE SYSTEM H PROTEIN-RELATED"/>
    <property type="match status" value="1"/>
</dbReference>
<organism evidence="6 7">
    <name type="scientific">Engelhardtia mirabilis</name>
    <dbReference type="NCBI Taxonomy" id="2528011"/>
    <lineage>
        <taxon>Bacteria</taxon>
        <taxon>Pseudomonadati</taxon>
        <taxon>Planctomycetota</taxon>
        <taxon>Planctomycetia</taxon>
        <taxon>Planctomycetia incertae sedis</taxon>
        <taxon>Engelhardtia</taxon>
    </lineage>
</organism>
<dbReference type="NCBIfam" id="NF002270">
    <property type="entry name" value="PRK01202.1"/>
    <property type="match status" value="1"/>
</dbReference>
<dbReference type="AlphaFoldDB" id="A0A518BNS2"/>
<dbReference type="GO" id="GO:0005829">
    <property type="term" value="C:cytosol"/>
    <property type="evidence" value="ECO:0007669"/>
    <property type="project" value="TreeGrafter"/>
</dbReference>
<name>A0A518BNS2_9BACT</name>
<dbReference type="GO" id="GO:0009249">
    <property type="term" value="P:protein lipoylation"/>
    <property type="evidence" value="ECO:0007669"/>
    <property type="project" value="TreeGrafter"/>
</dbReference>
<evidence type="ECO:0000259" key="5">
    <source>
        <dbReference type="PROSITE" id="PS50968"/>
    </source>
</evidence>
<dbReference type="InterPro" id="IPR003016">
    <property type="entry name" value="2-oxoA_DH_lipoyl-BS"/>
</dbReference>
<keyword evidence="7" id="KW-1185">Reference proteome</keyword>
<dbReference type="NCBIfam" id="TIGR00527">
    <property type="entry name" value="gcvH"/>
    <property type="match status" value="1"/>
</dbReference>
<dbReference type="Proteomes" id="UP000316921">
    <property type="component" value="Chromosome"/>
</dbReference>
<dbReference type="PROSITE" id="PS00189">
    <property type="entry name" value="LIPOYL"/>
    <property type="match status" value="1"/>
</dbReference>
<proteinExistence type="inferred from homology"/>
<dbReference type="InterPro" id="IPR002930">
    <property type="entry name" value="GCV_H"/>
</dbReference>
<evidence type="ECO:0000256" key="2">
    <source>
        <dbReference type="ARBA" id="ARBA00022823"/>
    </source>
</evidence>
<dbReference type="RefSeq" id="WP_145067804.1">
    <property type="nucleotide sequence ID" value="NZ_CP036287.1"/>
</dbReference>
<dbReference type="EMBL" id="CP036287">
    <property type="protein sequence ID" value="QDU68628.1"/>
    <property type="molecule type" value="Genomic_DNA"/>
</dbReference>
<protein>
    <recommendedName>
        <fullName evidence="3">Glycine cleavage system H protein</fullName>
    </recommendedName>
</protein>
<keyword evidence="2 3" id="KW-0450">Lipoyl</keyword>
<dbReference type="Gene3D" id="2.40.50.100">
    <property type="match status" value="1"/>
</dbReference>
<dbReference type="InterPro" id="IPR017453">
    <property type="entry name" value="GCV_H_sub"/>
</dbReference>
<dbReference type="InterPro" id="IPR011053">
    <property type="entry name" value="Single_hybrid_motif"/>
</dbReference>
<dbReference type="Pfam" id="PF01597">
    <property type="entry name" value="GCV_H"/>
    <property type="match status" value="1"/>
</dbReference>
<dbReference type="CDD" id="cd06848">
    <property type="entry name" value="GCS_H"/>
    <property type="match status" value="1"/>
</dbReference>
<dbReference type="GO" id="GO:0019464">
    <property type="term" value="P:glycine decarboxylation via glycine cleavage system"/>
    <property type="evidence" value="ECO:0007669"/>
    <property type="project" value="UniProtKB-UniRule"/>
</dbReference>
<feature type="domain" description="Lipoyl-binding" evidence="5">
    <location>
        <begin position="21"/>
        <end position="108"/>
    </location>
</feature>
<dbReference type="InterPro" id="IPR000089">
    <property type="entry name" value="Biotin_lipoyl"/>
</dbReference>
<dbReference type="GO" id="GO:0005960">
    <property type="term" value="C:glycine cleavage complex"/>
    <property type="evidence" value="ECO:0007669"/>
    <property type="project" value="InterPro"/>
</dbReference>
<dbReference type="InterPro" id="IPR033753">
    <property type="entry name" value="GCV_H/Fam206"/>
</dbReference>
<comment type="subunit">
    <text evidence="3">The glycine cleavage system is composed of four proteins: P, T, L and H.</text>
</comment>
<reference evidence="6 7" key="1">
    <citation type="submission" date="2019-02" db="EMBL/GenBank/DDBJ databases">
        <title>Deep-cultivation of Planctomycetes and their phenomic and genomic characterization uncovers novel biology.</title>
        <authorList>
            <person name="Wiegand S."/>
            <person name="Jogler M."/>
            <person name="Boedeker C."/>
            <person name="Pinto D."/>
            <person name="Vollmers J."/>
            <person name="Rivas-Marin E."/>
            <person name="Kohn T."/>
            <person name="Peeters S.H."/>
            <person name="Heuer A."/>
            <person name="Rast P."/>
            <person name="Oberbeckmann S."/>
            <person name="Bunk B."/>
            <person name="Jeske O."/>
            <person name="Meyerdierks A."/>
            <person name="Storesund J.E."/>
            <person name="Kallscheuer N."/>
            <person name="Luecker S."/>
            <person name="Lage O.M."/>
            <person name="Pohl T."/>
            <person name="Merkel B.J."/>
            <person name="Hornburger P."/>
            <person name="Mueller R.-W."/>
            <person name="Bruemmer F."/>
            <person name="Labrenz M."/>
            <person name="Spormann A.M."/>
            <person name="Op den Camp H."/>
            <person name="Overmann J."/>
            <person name="Amann R."/>
            <person name="Jetten M.S.M."/>
            <person name="Mascher T."/>
            <person name="Medema M.H."/>
            <person name="Devos D.P."/>
            <person name="Kaster A.-K."/>
            <person name="Ovreas L."/>
            <person name="Rohde M."/>
            <person name="Galperin M.Y."/>
            <person name="Jogler C."/>
        </authorList>
    </citation>
    <scope>NUCLEOTIDE SEQUENCE [LARGE SCALE GENOMIC DNA]</scope>
    <source>
        <strain evidence="6 7">Pla133</strain>
    </source>
</reference>
<accession>A0A518BNS2</accession>
<sequence length="131" mass="14419">MRPDDRQYTKSHEWVKKDGDTVLIGITDHAVNELCSGNEGDLVYCDLPAVGRAVDAGETFGEIESVKAVADLNAPVSGEIVATNPEIEDHLEILSTDPWEKGWMVRLKPRTKSLDGELMSAAEYESHVAEH</sequence>
<evidence type="ECO:0000256" key="4">
    <source>
        <dbReference type="PIRSR" id="PIRSR617453-50"/>
    </source>
</evidence>
<dbReference type="SUPFAM" id="SSF51230">
    <property type="entry name" value="Single hybrid motif"/>
    <property type="match status" value="1"/>
</dbReference>
<gene>
    <name evidence="3 6" type="primary">gcvH</name>
    <name evidence="6" type="ORF">Pla133_37290</name>
</gene>
<evidence type="ECO:0000256" key="3">
    <source>
        <dbReference type="HAMAP-Rule" id="MF_00272"/>
    </source>
</evidence>
<evidence type="ECO:0000313" key="6">
    <source>
        <dbReference type="EMBL" id="QDU68628.1"/>
    </source>
</evidence>
<evidence type="ECO:0000313" key="7">
    <source>
        <dbReference type="Proteomes" id="UP000316921"/>
    </source>
</evidence>
<dbReference type="KEGG" id="pbap:Pla133_37290"/>
<feature type="modified residue" description="N6-lipoyllysine" evidence="3 4">
    <location>
        <position position="67"/>
    </location>
</feature>
<comment type="similarity">
    <text evidence="1 3">Belongs to the GcvH family.</text>
</comment>
<dbReference type="PROSITE" id="PS50968">
    <property type="entry name" value="BIOTINYL_LIPOYL"/>
    <property type="match status" value="1"/>
</dbReference>
<comment type="function">
    <text evidence="3">The glycine cleavage system catalyzes the degradation of glycine. The H protein shuttles the methylamine group of glycine from the P protein to the T protein.</text>
</comment>
<comment type="cofactor">
    <cofactor evidence="3">
        <name>(R)-lipoate</name>
        <dbReference type="ChEBI" id="CHEBI:83088"/>
    </cofactor>
    <text evidence="3">Binds 1 lipoyl cofactor covalently.</text>
</comment>
<dbReference type="PANTHER" id="PTHR11715">
    <property type="entry name" value="GLYCINE CLEAVAGE SYSTEM H PROTEIN"/>
    <property type="match status" value="1"/>
</dbReference>